<dbReference type="Proteomes" id="UP000318538">
    <property type="component" value="Chromosome"/>
</dbReference>
<proteinExistence type="predicted"/>
<dbReference type="AlphaFoldDB" id="A0A517N3P1"/>
<dbReference type="KEGG" id="rlc:K227x_01270"/>
<organism evidence="2 3">
    <name type="scientific">Rubripirellula lacrimiformis</name>
    <dbReference type="NCBI Taxonomy" id="1930273"/>
    <lineage>
        <taxon>Bacteria</taxon>
        <taxon>Pseudomonadati</taxon>
        <taxon>Planctomycetota</taxon>
        <taxon>Planctomycetia</taxon>
        <taxon>Pirellulales</taxon>
        <taxon>Pirellulaceae</taxon>
        <taxon>Rubripirellula</taxon>
    </lineage>
</organism>
<keyword evidence="3" id="KW-1185">Reference proteome</keyword>
<gene>
    <name evidence="2" type="ORF">K227x_01270</name>
</gene>
<sequence>MTDDLRTADRTSGMDTNHRGITLESLRRFTATIGLWSFGVVAIFGSLISLSLMIVVPLFSLENDSWGRADNPHTIANVILYSLIGAVAIFAARSSDRVRFWLGVGAFLAFVVYGLYDFGLFDT</sequence>
<feature type="transmembrane region" description="Helical" evidence="1">
    <location>
        <begin position="98"/>
        <end position="116"/>
    </location>
</feature>
<keyword evidence="1" id="KW-0472">Membrane</keyword>
<feature type="transmembrane region" description="Helical" evidence="1">
    <location>
        <begin position="73"/>
        <end position="91"/>
    </location>
</feature>
<name>A0A517N3P1_9BACT</name>
<keyword evidence="1" id="KW-1133">Transmembrane helix</keyword>
<protein>
    <submittedName>
        <fullName evidence="2">Uncharacterized protein</fullName>
    </submittedName>
</protein>
<keyword evidence="1" id="KW-0812">Transmembrane</keyword>
<feature type="transmembrane region" description="Helical" evidence="1">
    <location>
        <begin position="35"/>
        <end position="61"/>
    </location>
</feature>
<accession>A0A517N3P1</accession>
<reference evidence="2 3" key="1">
    <citation type="submission" date="2019-02" db="EMBL/GenBank/DDBJ databases">
        <title>Deep-cultivation of Planctomycetes and their phenomic and genomic characterization uncovers novel biology.</title>
        <authorList>
            <person name="Wiegand S."/>
            <person name="Jogler M."/>
            <person name="Boedeker C."/>
            <person name="Pinto D."/>
            <person name="Vollmers J."/>
            <person name="Rivas-Marin E."/>
            <person name="Kohn T."/>
            <person name="Peeters S.H."/>
            <person name="Heuer A."/>
            <person name="Rast P."/>
            <person name="Oberbeckmann S."/>
            <person name="Bunk B."/>
            <person name="Jeske O."/>
            <person name="Meyerdierks A."/>
            <person name="Storesund J.E."/>
            <person name="Kallscheuer N."/>
            <person name="Luecker S."/>
            <person name="Lage O.M."/>
            <person name="Pohl T."/>
            <person name="Merkel B.J."/>
            <person name="Hornburger P."/>
            <person name="Mueller R.-W."/>
            <person name="Bruemmer F."/>
            <person name="Labrenz M."/>
            <person name="Spormann A.M."/>
            <person name="Op den Camp H."/>
            <person name="Overmann J."/>
            <person name="Amann R."/>
            <person name="Jetten M.S.M."/>
            <person name="Mascher T."/>
            <person name="Medema M.H."/>
            <person name="Devos D.P."/>
            <person name="Kaster A.-K."/>
            <person name="Ovreas L."/>
            <person name="Rohde M."/>
            <person name="Galperin M.Y."/>
            <person name="Jogler C."/>
        </authorList>
    </citation>
    <scope>NUCLEOTIDE SEQUENCE [LARGE SCALE GENOMIC DNA]</scope>
    <source>
        <strain evidence="2 3">K22_7</strain>
    </source>
</reference>
<dbReference type="EMBL" id="CP036525">
    <property type="protein sequence ID" value="QDT01759.1"/>
    <property type="molecule type" value="Genomic_DNA"/>
</dbReference>
<evidence type="ECO:0000256" key="1">
    <source>
        <dbReference type="SAM" id="Phobius"/>
    </source>
</evidence>
<evidence type="ECO:0000313" key="3">
    <source>
        <dbReference type="Proteomes" id="UP000318538"/>
    </source>
</evidence>
<evidence type="ECO:0000313" key="2">
    <source>
        <dbReference type="EMBL" id="QDT01759.1"/>
    </source>
</evidence>